<feature type="region of interest" description="Disordered" evidence="1">
    <location>
        <begin position="48"/>
        <end position="71"/>
    </location>
</feature>
<protein>
    <submittedName>
        <fullName evidence="2">Uncharacterized protein</fullName>
    </submittedName>
</protein>
<proteinExistence type="predicted"/>
<feature type="compositionally biased region" description="Polar residues" evidence="1">
    <location>
        <begin position="57"/>
        <end position="71"/>
    </location>
</feature>
<name>H1W3M1_COLHI</name>
<dbReference type="HOGENOM" id="CLU_2746887_0_0_1"/>
<evidence type="ECO:0000313" key="2">
    <source>
        <dbReference type="EMBL" id="CCF47084.1"/>
    </source>
</evidence>
<dbReference type="EMBL" id="CACQ02009346">
    <property type="protein sequence ID" value="CCF47084.1"/>
    <property type="molecule type" value="Genomic_DNA"/>
</dbReference>
<dbReference type="AlphaFoldDB" id="H1W3M1"/>
<reference evidence="3" key="1">
    <citation type="journal article" date="2012" name="Nat. Genet.">
        <title>Lifestyle transitions in plant pathogenic Colletotrichum fungi deciphered by genome and transcriptome analyses.</title>
        <authorList>
            <person name="O'Connell R.J."/>
            <person name="Thon M.R."/>
            <person name="Hacquard S."/>
            <person name="Amyotte S.G."/>
            <person name="Kleemann J."/>
            <person name="Torres M.F."/>
            <person name="Damm U."/>
            <person name="Buiate E.A."/>
            <person name="Epstein L."/>
            <person name="Alkan N."/>
            <person name="Altmueller J."/>
            <person name="Alvarado-Balderrama L."/>
            <person name="Bauser C.A."/>
            <person name="Becker C."/>
            <person name="Birren B.W."/>
            <person name="Chen Z."/>
            <person name="Choi J."/>
            <person name="Crouch J.A."/>
            <person name="Duvick J.P."/>
            <person name="Farman M.A."/>
            <person name="Gan P."/>
            <person name="Heiman D."/>
            <person name="Henrissat B."/>
            <person name="Howard R.J."/>
            <person name="Kabbage M."/>
            <person name="Koch C."/>
            <person name="Kracher B."/>
            <person name="Kubo Y."/>
            <person name="Law A.D."/>
            <person name="Lebrun M.-H."/>
            <person name="Lee Y.-H."/>
            <person name="Miyara I."/>
            <person name="Moore N."/>
            <person name="Neumann U."/>
            <person name="Nordstroem K."/>
            <person name="Panaccione D.G."/>
            <person name="Panstruga R."/>
            <person name="Place M."/>
            <person name="Proctor R.H."/>
            <person name="Prusky D."/>
            <person name="Rech G."/>
            <person name="Reinhardt R."/>
            <person name="Rollins J.A."/>
            <person name="Rounsley S."/>
            <person name="Schardl C.L."/>
            <person name="Schwartz D.C."/>
            <person name="Shenoy N."/>
            <person name="Shirasu K."/>
            <person name="Sikhakolli U.R."/>
            <person name="Stueber K."/>
            <person name="Sukno S.A."/>
            <person name="Sweigard J.A."/>
            <person name="Takano Y."/>
            <person name="Takahara H."/>
            <person name="Trail F."/>
            <person name="van der Does H.C."/>
            <person name="Voll L.M."/>
            <person name="Will I."/>
            <person name="Young S."/>
            <person name="Zeng Q."/>
            <person name="Zhang J."/>
            <person name="Zhou S."/>
            <person name="Dickman M.B."/>
            <person name="Schulze-Lefert P."/>
            <person name="Ver Loren van Themaat E."/>
            <person name="Ma L.-J."/>
            <person name="Vaillancourt L.J."/>
        </authorList>
    </citation>
    <scope>NUCLEOTIDE SEQUENCE [LARGE SCALE GENOMIC DNA]</scope>
    <source>
        <strain evidence="3">IMI 349063</strain>
    </source>
</reference>
<evidence type="ECO:0000256" key="1">
    <source>
        <dbReference type="SAM" id="MobiDB-lite"/>
    </source>
</evidence>
<gene>
    <name evidence="2" type="ORF">CH063_00656</name>
</gene>
<accession>H1W3M1</accession>
<organism evidence="2 3">
    <name type="scientific">Colletotrichum higginsianum (strain IMI 349063)</name>
    <name type="common">Crucifer anthracnose fungus</name>
    <dbReference type="NCBI Taxonomy" id="759273"/>
    <lineage>
        <taxon>Eukaryota</taxon>
        <taxon>Fungi</taxon>
        <taxon>Dikarya</taxon>
        <taxon>Ascomycota</taxon>
        <taxon>Pezizomycotina</taxon>
        <taxon>Sordariomycetes</taxon>
        <taxon>Hypocreomycetidae</taxon>
        <taxon>Glomerellales</taxon>
        <taxon>Glomerellaceae</taxon>
        <taxon>Colletotrichum</taxon>
        <taxon>Colletotrichum destructivum species complex</taxon>
    </lineage>
</organism>
<dbReference type="Proteomes" id="UP000007174">
    <property type="component" value="Unassembled WGS sequence"/>
</dbReference>
<sequence length="71" mass="8014">HHIKDQPRRVANEHQLPTINHLITTPSPQRIHHNGPQPQQTVLTQPLSRLQGDETGDGTTQRQSSLLRFPG</sequence>
<feature type="non-terminal residue" evidence="2">
    <location>
        <position position="71"/>
    </location>
</feature>
<evidence type="ECO:0000313" key="3">
    <source>
        <dbReference type="Proteomes" id="UP000007174"/>
    </source>
</evidence>